<dbReference type="InterPro" id="IPR012373">
    <property type="entry name" value="Ferrdict_sens_TM"/>
</dbReference>
<protein>
    <submittedName>
        <fullName evidence="3">FecR domain-containing protein</fullName>
    </submittedName>
</protein>
<dbReference type="PANTHER" id="PTHR30273:SF2">
    <property type="entry name" value="PROTEIN FECR"/>
    <property type="match status" value="1"/>
</dbReference>
<evidence type="ECO:0000259" key="2">
    <source>
        <dbReference type="Pfam" id="PF16344"/>
    </source>
</evidence>
<feature type="domain" description="FecR protein" evidence="1">
    <location>
        <begin position="128"/>
        <end position="229"/>
    </location>
</feature>
<accession>A0ABS6WXM1</accession>
<evidence type="ECO:0000313" key="4">
    <source>
        <dbReference type="Proteomes" id="UP000826188"/>
    </source>
</evidence>
<dbReference type="Pfam" id="PF04773">
    <property type="entry name" value="FecR"/>
    <property type="match status" value="1"/>
</dbReference>
<organism evidence="3 4">
    <name type="scientific">Hymenobacter profundi</name>
    <dbReference type="NCBI Taxonomy" id="1982110"/>
    <lineage>
        <taxon>Bacteria</taxon>
        <taxon>Pseudomonadati</taxon>
        <taxon>Bacteroidota</taxon>
        <taxon>Cytophagia</taxon>
        <taxon>Cytophagales</taxon>
        <taxon>Hymenobacteraceae</taxon>
        <taxon>Hymenobacter</taxon>
    </lineage>
</organism>
<dbReference type="Pfam" id="PF16344">
    <property type="entry name" value="FecR_C"/>
    <property type="match status" value="1"/>
</dbReference>
<sequence length="344" mass="38519">MDFAKYASFTTTDLLADDDFVAAVLRPTAESTYFWRQVAERYPAVQVAMTEATSVIRAYRTQDTFSNQARQAAVWQRIAAEAGPVARPTRQLPLPMPRRRLARVLRAAAVALPVGLGSLALWYNQEQRFQTAFGELKTVVLPDGTSVLLNGNSVLTYQRGWGKNSREVWLQGEGFFRVVHLNTDPAHIKPTERFVVHCHDLSIEVLGTTFNVYNRRKKVDVGLVSGKIKLTDTTATAPTSMVLAPGDYVEYAAHTITAKQKLAHPEKLTTWSKRQFVFTNARLVDILQTLEDSYGYQIKYADNAIKQLKIEGEIQVTGVAPLLEIISTSLHVNIYQNGKQIIVH</sequence>
<feature type="domain" description="Protein FecR C-terminal" evidence="2">
    <location>
        <begin position="275"/>
        <end position="343"/>
    </location>
</feature>
<name>A0ABS6WXM1_9BACT</name>
<proteinExistence type="predicted"/>
<dbReference type="RefSeq" id="WP_219158121.1">
    <property type="nucleotide sequence ID" value="NZ_JAHWGL010000019.1"/>
</dbReference>
<evidence type="ECO:0000313" key="3">
    <source>
        <dbReference type="EMBL" id="MBW3128343.1"/>
    </source>
</evidence>
<dbReference type="InterPro" id="IPR006860">
    <property type="entry name" value="FecR"/>
</dbReference>
<dbReference type="PANTHER" id="PTHR30273">
    <property type="entry name" value="PERIPLASMIC SIGNAL SENSOR AND SIGMA FACTOR ACTIVATOR FECR-RELATED"/>
    <property type="match status" value="1"/>
</dbReference>
<gene>
    <name evidence="3" type="ORF">KYK14_07260</name>
</gene>
<dbReference type="PIRSF" id="PIRSF018266">
    <property type="entry name" value="FecR"/>
    <property type="match status" value="1"/>
</dbReference>
<keyword evidence="4" id="KW-1185">Reference proteome</keyword>
<dbReference type="InterPro" id="IPR032508">
    <property type="entry name" value="FecR_C"/>
</dbReference>
<evidence type="ECO:0000259" key="1">
    <source>
        <dbReference type="Pfam" id="PF04773"/>
    </source>
</evidence>
<reference evidence="3 4" key="1">
    <citation type="submission" date="2021-07" db="EMBL/GenBank/DDBJ databases">
        <title>Hymenobacter profundi sp. nov., isolated from deep-sea water.</title>
        <authorList>
            <person name="Kim M.K."/>
        </authorList>
    </citation>
    <scope>NUCLEOTIDE SEQUENCE [LARGE SCALE GENOMIC DNA]</scope>
    <source>
        <strain evidence="3 4">M2</strain>
    </source>
</reference>
<dbReference type="Proteomes" id="UP000826188">
    <property type="component" value="Unassembled WGS sequence"/>
</dbReference>
<comment type="caution">
    <text evidence="3">The sequence shown here is derived from an EMBL/GenBank/DDBJ whole genome shotgun (WGS) entry which is preliminary data.</text>
</comment>
<dbReference type="EMBL" id="JAHWGL010000019">
    <property type="protein sequence ID" value="MBW3128343.1"/>
    <property type="molecule type" value="Genomic_DNA"/>
</dbReference>